<evidence type="ECO:0000313" key="10">
    <source>
        <dbReference type="EMBL" id="MBD2768617.1"/>
    </source>
</evidence>
<keyword evidence="4 7" id="KW-0812">Transmembrane</keyword>
<evidence type="ECO:0000256" key="7">
    <source>
        <dbReference type="RuleBase" id="RU363032"/>
    </source>
</evidence>
<feature type="domain" description="ABC transmembrane type-1" evidence="9">
    <location>
        <begin position="194"/>
        <end position="386"/>
    </location>
</feature>
<evidence type="ECO:0000256" key="4">
    <source>
        <dbReference type="ARBA" id="ARBA00022692"/>
    </source>
</evidence>
<dbReference type="Proteomes" id="UP000612233">
    <property type="component" value="Unassembled WGS sequence"/>
</dbReference>
<keyword evidence="8" id="KW-0732">Signal</keyword>
<feature type="transmembrane region" description="Helical" evidence="7">
    <location>
        <begin position="363"/>
        <end position="385"/>
    </location>
</feature>
<keyword evidence="3" id="KW-1003">Cell membrane</keyword>
<feature type="chain" id="PRO_5037978545" evidence="8">
    <location>
        <begin position="19"/>
        <end position="401"/>
    </location>
</feature>
<dbReference type="InterPro" id="IPR000515">
    <property type="entry name" value="MetI-like"/>
</dbReference>
<keyword evidence="6 7" id="KW-0472">Membrane</keyword>
<feature type="transmembrane region" description="Helical" evidence="7">
    <location>
        <begin position="316"/>
        <end position="343"/>
    </location>
</feature>
<keyword evidence="5 7" id="KW-1133">Transmembrane helix</keyword>
<sequence length="401" mass="42616">MALAVSTAAAAASPSAIAAARSPGYYVRRRLWQNRPAVFGLAFIALCTLVALLGYWVLPDNSPNANHGFVQIQKERPALRVQLLRQPLPDSARNTADPANVFSTWLHGREPEVQETPIGGYEFAGDSIILKPLGAHSAEAGRFRRLALAAVVGHPGPRAELQRLVEQGHLSTRTYWLGTDKAGRDELSRLLLGTRISLGIGLVAVLISLVLGMAVGAVAGYFGGWVDSILLGLMTVVWSIPGIMLVIAISLALDSKGVWVSFVAVGLTMWVDVARVVRGQMLSLRSATFVEAGRVLGLPTPRLIARHLLPNMRGPLIVLATSNFAAAILLEAGLSFLGLGVQPPAPSWGLMVKEGYDLLGTEAGLWLTLLPGAAISLLVLSFNLLGNGLRDAYDPQTPIAA</sequence>
<feature type="transmembrane region" description="Helical" evidence="7">
    <location>
        <begin position="229"/>
        <end position="253"/>
    </location>
</feature>
<protein>
    <submittedName>
        <fullName evidence="10">ABC transporter permease</fullName>
    </submittedName>
</protein>
<comment type="caution">
    <text evidence="10">The sequence shown here is derived from an EMBL/GenBank/DDBJ whole genome shotgun (WGS) entry which is preliminary data.</text>
</comment>
<dbReference type="Gene3D" id="1.10.3720.10">
    <property type="entry name" value="MetI-like"/>
    <property type="match status" value="1"/>
</dbReference>
<dbReference type="CDD" id="cd06261">
    <property type="entry name" value="TM_PBP2"/>
    <property type="match status" value="1"/>
</dbReference>
<dbReference type="InterPro" id="IPR050366">
    <property type="entry name" value="BP-dependent_transpt_permease"/>
</dbReference>
<dbReference type="PANTHER" id="PTHR43386">
    <property type="entry name" value="OLIGOPEPTIDE TRANSPORT SYSTEM PERMEASE PROTEIN APPC"/>
    <property type="match status" value="1"/>
</dbReference>
<dbReference type="PROSITE" id="PS50928">
    <property type="entry name" value="ABC_TM1"/>
    <property type="match status" value="1"/>
</dbReference>
<dbReference type="InterPro" id="IPR035906">
    <property type="entry name" value="MetI-like_sf"/>
</dbReference>
<proteinExistence type="inferred from homology"/>
<evidence type="ECO:0000256" key="2">
    <source>
        <dbReference type="ARBA" id="ARBA00022448"/>
    </source>
</evidence>
<keyword evidence="11" id="KW-1185">Reference proteome</keyword>
<dbReference type="EMBL" id="JACXAD010000012">
    <property type="protein sequence ID" value="MBD2768617.1"/>
    <property type="molecule type" value="Genomic_DNA"/>
</dbReference>
<evidence type="ECO:0000313" key="11">
    <source>
        <dbReference type="Proteomes" id="UP000612233"/>
    </source>
</evidence>
<feature type="signal peptide" evidence="8">
    <location>
        <begin position="1"/>
        <end position="18"/>
    </location>
</feature>
<comment type="subcellular location">
    <subcellularLocation>
        <location evidence="1 7">Cell membrane</location>
        <topology evidence="1 7">Multi-pass membrane protein</topology>
    </subcellularLocation>
</comment>
<gene>
    <name evidence="10" type="ORF">IC235_12035</name>
</gene>
<reference evidence="10" key="1">
    <citation type="submission" date="2020-09" db="EMBL/GenBank/DDBJ databases">
        <authorList>
            <person name="Kim M.K."/>
        </authorList>
    </citation>
    <scope>NUCLEOTIDE SEQUENCE</scope>
    <source>
        <strain evidence="10">BT664</strain>
    </source>
</reference>
<dbReference type="Pfam" id="PF12911">
    <property type="entry name" value="OppC_N"/>
    <property type="match status" value="1"/>
</dbReference>
<evidence type="ECO:0000256" key="8">
    <source>
        <dbReference type="SAM" id="SignalP"/>
    </source>
</evidence>
<evidence type="ECO:0000259" key="9">
    <source>
        <dbReference type="PROSITE" id="PS50928"/>
    </source>
</evidence>
<feature type="transmembrane region" description="Helical" evidence="7">
    <location>
        <begin position="36"/>
        <end position="58"/>
    </location>
</feature>
<organism evidence="10 11">
    <name type="scientific">Hymenobacter montanus</name>
    <dbReference type="NCBI Taxonomy" id="2771359"/>
    <lineage>
        <taxon>Bacteria</taxon>
        <taxon>Pseudomonadati</taxon>
        <taxon>Bacteroidota</taxon>
        <taxon>Cytophagia</taxon>
        <taxon>Cytophagales</taxon>
        <taxon>Hymenobacteraceae</taxon>
        <taxon>Hymenobacter</taxon>
    </lineage>
</organism>
<feature type="transmembrane region" description="Helical" evidence="7">
    <location>
        <begin position="198"/>
        <end position="223"/>
    </location>
</feature>
<dbReference type="Pfam" id="PF00528">
    <property type="entry name" value="BPD_transp_1"/>
    <property type="match status" value="1"/>
</dbReference>
<evidence type="ECO:0000256" key="1">
    <source>
        <dbReference type="ARBA" id="ARBA00004651"/>
    </source>
</evidence>
<evidence type="ECO:0000256" key="5">
    <source>
        <dbReference type="ARBA" id="ARBA00022989"/>
    </source>
</evidence>
<dbReference type="InterPro" id="IPR025966">
    <property type="entry name" value="OppC_N"/>
</dbReference>
<evidence type="ECO:0000256" key="6">
    <source>
        <dbReference type="ARBA" id="ARBA00023136"/>
    </source>
</evidence>
<dbReference type="AlphaFoldDB" id="A0A927BEL5"/>
<accession>A0A927BEL5</accession>
<dbReference type="SUPFAM" id="SSF161098">
    <property type="entry name" value="MetI-like"/>
    <property type="match status" value="1"/>
</dbReference>
<evidence type="ECO:0000256" key="3">
    <source>
        <dbReference type="ARBA" id="ARBA00022475"/>
    </source>
</evidence>
<dbReference type="GO" id="GO:0055085">
    <property type="term" value="P:transmembrane transport"/>
    <property type="evidence" value="ECO:0007669"/>
    <property type="project" value="InterPro"/>
</dbReference>
<keyword evidence="2 7" id="KW-0813">Transport</keyword>
<dbReference type="GO" id="GO:0005886">
    <property type="term" value="C:plasma membrane"/>
    <property type="evidence" value="ECO:0007669"/>
    <property type="project" value="UniProtKB-SubCell"/>
</dbReference>
<dbReference type="PANTHER" id="PTHR43386:SF1">
    <property type="entry name" value="D,D-DIPEPTIDE TRANSPORT SYSTEM PERMEASE PROTEIN DDPC-RELATED"/>
    <property type="match status" value="1"/>
</dbReference>
<comment type="similarity">
    <text evidence="7">Belongs to the binding-protein-dependent transport system permease family.</text>
</comment>
<name>A0A927BEL5_9BACT</name>